<keyword evidence="2" id="KW-1185">Reference proteome</keyword>
<dbReference type="GeneID" id="25729234"/>
<dbReference type="Proteomes" id="UP000054498">
    <property type="component" value="Unassembled WGS sequence"/>
</dbReference>
<reference evidence="1 2" key="1">
    <citation type="journal article" date="2013" name="BMC Genomics">
        <title>Reconstruction of the lipid metabolism for the microalga Monoraphidium neglectum from its genome sequence reveals characteristics suitable for biofuel production.</title>
        <authorList>
            <person name="Bogen C."/>
            <person name="Al-Dilaimi A."/>
            <person name="Albersmeier A."/>
            <person name="Wichmann J."/>
            <person name="Grundmann M."/>
            <person name="Rupp O."/>
            <person name="Lauersen K.J."/>
            <person name="Blifernez-Klassen O."/>
            <person name="Kalinowski J."/>
            <person name="Goesmann A."/>
            <person name="Mussgnug J.H."/>
            <person name="Kruse O."/>
        </authorList>
    </citation>
    <scope>NUCLEOTIDE SEQUENCE [LARGE SCALE GENOMIC DNA]</scope>
    <source>
        <strain evidence="1 2">SAG 48.87</strain>
    </source>
</reference>
<evidence type="ECO:0000313" key="2">
    <source>
        <dbReference type="Proteomes" id="UP000054498"/>
    </source>
</evidence>
<sequence length="85" mass="8699">MAPQFKGGVPGGSGRNMMRLKGRVLPLRTAALAVGAAAAVGGVGALHHHHRTARLQHSQHGPAFLLPRGLAEVICGAVGEIVQLP</sequence>
<dbReference type="KEGG" id="mng:MNEG_11923"/>
<proteinExistence type="predicted"/>
<accession>A0A0D2KJM2</accession>
<dbReference type="RefSeq" id="XP_013895058.1">
    <property type="nucleotide sequence ID" value="XM_014039604.1"/>
</dbReference>
<evidence type="ECO:0000313" key="1">
    <source>
        <dbReference type="EMBL" id="KIY96038.1"/>
    </source>
</evidence>
<dbReference type="AlphaFoldDB" id="A0A0D2KJM2"/>
<organism evidence="1 2">
    <name type="scientific">Monoraphidium neglectum</name>
    <dbReference type="NCBI Taxonomy" id="145388"/>
    <lineage>
        <taxon>Eukaryota</taxon>
        <taxon>Viridiplantae</taxon>
        <taxon>Chlorophyta</taxon>
        <taxon>core chlorophytes</taxon>
        <taxon>Chlorophyceae</taxon>
        <taxon>CS clade</taxon>
        <taxon>Sphaeropleales</taxon>
        <taxon>Selenastraceae</taxon>
        <taxon>Monoraphidium</taxon>
    </lineage>
</organism>
<gene>
    <name evidence="1" type="ORF">MNEG_11923</name>
</gene>
<dbReference type="EMBL" id="KK103190">
    <property type="protein sequence ID" value="KIY96038.1"/>
    <property type="molecule type" value="Genomic_DNA"/>
</dbReference>
<name>A0A0D2KJM2_9CHLO</name>
<protein>
    <submittedName>
        <fullName evidence="1">Uncharacterized protein</fullName>
    </submittedName>
</protein>